<dbReference type="AlphaFoldDB" id="A0A9X0DAB9"/>
<keyword evidence="2" id="KW-1185">Reference proteome</keyword>
<accession>A0A9X0DAB9</accession>
<organism evidence="1 2">
    <name type="scientific">Desmophyllum pertusum</name>
    <dbReference type="NCBI Taxonomy" id="174260"/>
    <lineage>
        <taxon>Eukaryota</taxon>
        <taxon>Metazoa</taxon>
        <taxon>Cnidaria</taxon>
        <taxon>Anthozoa</taxon>
        <taxon>Hexacorallia</taxon>
        <taxon>Scleractinia</taxon>
        <taxon>Caryophylliina</taxon>
        <taxon>Caryophylliidae</taxon>
        <taxon>Desmophyllum</taxon>
    </lineage>
</organism>
<sequence length="67" mass="7138">MRKENTVSADSLLTTFFSSQLMGTGAHGATGARVQPRAVTVQFTGRARATAPCLLMAGNRARARDTR</sequence>
<dbReference type="EMBL" id="MU825398">
    <property type="protein sequence ID" value="KAJ7393207.1"/>
    <property type="molecule type" value="Genomic_DNA"/>
</dbReference>
<gene>
    <name evidence="1" type="ORF">OS493_006175</name>
</gene>
<protein>
    <submittedName>
        <fullName evidence="1">Uncharacterized protein</fullName>
    </submittedName>
</protein>
<name>A0A9X0DAB9_9CNID</name>
<proteinExistence type="predicted"/>
<comment type="caution">
    <text evidence="1">The sequence shown here is derived from an EMBL/GenBank/DDBJ whole genome shotgun (WGS) entry which is preliminary data.</text>
</comment>
<dbReference type="Proteomes" id="UP001163046">
    <property type="component" value="Unassembled WGS sequence"/>
</dbReference>
<evidence type="ECO:0000313" key="1">
    <source>
        <dbReference type="EMBL" id="KAJ7393207.1"/>
    </source>
</evidence>
<evidence type="ECO:0000313" key="2">
    <source>
        <dbReference type="Proteomes" id="UP001163046"/>
    </source>
</evidence>
<reference evidence="1" key="1">
    <citation type="submission" date="2023-01" db="EMBL/GenBank/DDBJ databases">
        <title>Genome assembly of the deep-sea coral Lophelia pertusa.</title>
        <authorList>
            <person name="Herrera S."/>
            <person name="Cordes E."/>
        </authorList>
    </citation>
    <scope>NUCLEOTIDE SEQUENCE</scope>
    <source>
        <strain evidence="1">USNM1676648</strain>
        <tissue evidence="1">Polyp</tissue>
    </source>
</reference>